<evidence type="ECO:0000259" key="1">
    <source>
        <dbReference type="PROSITE" id="PS50011"/>
    </source>
</evidence>
<comment type="caution">
    <text evidence="2">The sequence shown here is derived from an EMBL/GenBank/DDBJ whole genome shotgun (WGS) entry which is preliminary data.</text>
</comment>
<dbReference type="PROSITE" id="PS50011">
    <property type="entry name" value="PROTEIN_KINASE_DOM"/>
    <property type="match status" value="1"/>
</dbReference>
<dbReference type="AlphaFoldDB" id="A0A8H3MAA0"/>
<accession>A0A8H3MAA0</accession>
<dbReference type="PANTHER" id="PTHR44167">
    <property type="entry name" value="OVARIAN-SPECIFIC SERINE/THREONINE-PROTEIN KINASE LOK-RELATED"/>
    <property type="match status" value="1"/>
</dbReference>
<name>A0A8H3MAA0_9GLOM</name>
<dbReference type="InterPro" id="IPR011009">
    <property type="entry name" value="Kinase-like_dom_sf"/>
</dbReference>
<dbReference type="PANTHER" id="PTHR44167:SF30">
    <property type="entry name" value="PHOSPHORYLASE KINASE"/>
    <property type="match status" value="1"/>
</dbReference>
<keyword evidence="2" id="KW-0808">Transferase</keyword>
<dbReference type="InterPro" id="IPR000719">
    <property type="entry name" value="Prot_kinase_dom"/>
</dbReference>
<dbReference type="SMART" id="SM00220">
    <property type="entry name" value="S_TKc"/>
    <property type="match status" value="1"/>
</dbReference>
<dbReference type="Gene3D" id="1.10.510.10">
    <property type="entry name" value="Transferase(Phosphotransferase) domain 1"/>
    <property type="match status" value="1"/>
</dbReference>
<feature type="domain" description="Protein kinase" evidence="1">
    <location>
        <begin position="77"/>
        <end position="377"/>
    </location>
</feature>
<proteinExistence type="predicted"/>
<organism evidence="2 3">
    <name type="scientific">Rhizophagus clarus</name>
    <dbReference type="NCBI Taxonomy" id="94130"/>
    <lineage>
        <taxon>Eukaryota</taxon>
        <taxon>Fungi</taxon>
        <taxon>Fungi incertae sedis</taxon>
        <taxon>Mucoromycota</taxon>
        <taxon>Glomeromycotina</taxon>
        <taxon>Glomeromycetes</taxon>
        <taxon>Glomerales</taxon>
        <taxon>Glomeraceae</taxon>
        <taxon>Rhizophagus</taxon>
    </lineage>
</organism>
<protein>
    <submittedName>
        <fullName evidence="2">Kinase-like domain-containing protein</fullName>
    </submittedName>
</protein>
<keyword evidence="2" id="KW-0418">Kinase</keyword>
<dbReference type="OrthoDB" id="4062651at2759"/>
<evidence type="ECO:0000313" key="2">
    <source>
        <dbReference type="EMBL" id="GET00602.1"/>
    </source>
</evidence>
<dbReference type="GO" id="GO:0005524">
    <property type="term" value="F:ATP binding"/>
    <property type="evidence" value="ECO:0007669"/>
    <property type="project" value="InterPro"/>
</dbReference>
<dbReference type="Proteomes" id="UP000615446">
    <property type="component" value="Unassembled WGS sequence"/>
</dbReference>
<dbReference type="GO" id="GO:0044773">
    <property type="term" value="P:mitotic DNA damage checkpoint signaling"/>
    <property type="evidence" value="ECO:0007669"/>
    <property type="project" value="TreeGrafter"/>
</dbReference>
<dbReference type="GO" id="GO:0005634">
    <property type="term" value="C:nucleus"/>
    <property type="evidence" value="ECO:0007669"/>
    <property type="project" value="TreeGrafter"/>
</dbReference>
<dbReference type="EMBL" id="BLAL01000286">
    <property type="protein sequence ID" value="GET00602.1"/>
    <property type="molecule type" value="Genomic_DNA"/>
</dbReference>
<dbReference type="SUPFAM" id="SSF56112">
    <property type="entry name" value="Protein kinase-like (PK-like)"/>
    <property type="match status" value="1"/>
</dbReference>
<evidence type="ECO:0000313" key="3">
    <source>
        <dbReference type="Proteomes" id="UP000615446"/>
    </source>
</evidence>
<sequence length="498" mass="56363">MYRKIESTDSQCSVDLTRCKPSNVAPKICQITKLRALVVYLQIVFTHAYNQYVQKFLYPVANRMTIPAEKIESLGELVKQKGFSEGTFKRVHHIPGTNYVVQIFKDISDGTFDARIKEVVCYLKTKGTPNTCQIRSVYTDENNDIVGLSMKRYNQTLKDYVFAPRSQITGEQKYKLILDMVKGIKALHDAGFAHRDLSEVNMMVNVTSEKLADGSKKPELVVIDFGKAEFINHDDVLALSAGESTSDKLEILPYIKTVPDHGYKLYRSAATLPRTRNDHAVLRYPIDPCAEDVYAVGVLAWRIFSGQAPWGGILDTDLKELGEIVSDPIKIKFHIERNVDGKKSRELLLKCITATSEERSTAENLLDWFLQSKDELVSEWSTSKRRKKIIQKPKVAASSGKRRKVNTRELRDHLLTNTLAAGDNTSKIIFVKISINGRFHGQNVIELPNGSNTTRKSLTTNNFQNEVFAFVGVEPTGTMSIKHKNYYINTKREEITKT</sequence>
<dbReference type="GO" id="GO:0004674">
    <property type="term" value="F:protein serine/threonine kinase activity"/>
    <property type="evidence" value="ECO:0007669"/>
    <property type="project" value="TreeGrafter"/>
</dbReference>
<gene>
    <name evidence="2" type="ORF">RCL2_002705400</name>
</gene>
<dbReference type="Pfam" id="PF00069">
    <property type="entry name" value="Pkinase"/>
    <property type="match status" value="1"/>
</dbReference>
<reference evidence="2" key="1">
    <citation type="submission" date="2019-10" db="EMBL/GenBank/DDBJ databases">
        <title>Conservation and host-specific expression of non-tandemly repeated heterogenous ribosome RNA gene in arbuscular mycorrhizal fungi.</title>
        <authorList>
            <person name="Maeda T."/>
            <person name="Kobayashi Y."/>
            <person name="Nakagawa T."/>
            <person name="Ezawa T."/>
            <person name="Yamaguchi K."/>
            <person name="Bino T."/>
            <person name="Nishimoto Y."/>
            <person name="Shigenobu S."/>
            <person name="Kawaguchi M."/>
        </authorList>
    </citation>
    <scope>NUCLEOTIDE SEQUENCE</scope>
    <source>
        <strain evidence="2">HR1</strain>
    </source>
</reference>